<dbReference type="SMART" id="SM00422">
    <property type="entry name" value="HTH_MERR"/>
    <property type="match status" value="1"/>
</dbReference>
<proteinExistence type="predicted"/>
<evidence type="ECO:0000313" key="7">
    <source>
        <dbReference type="Proteomes" id="UP000746751"/>
    </source>
</evidence>
<organism evidence="6 7">
    <name type="scientific">Collinsella ihumii</name>
    <dbReference type="NCBI Taxonomy" id="1720204"/>
    <lineage>
        <taxon>Bacteria</taxon>
        <taxon>Bacillati</taxon>
        <taxon>Actinomycetota</taxon>
        <taxon>Coriobacteriia</taxon>
        <taxon>Coriobacteriales</taxon>
        <taxon>Coriobacteriaceae</taxon>
        <taxon>Collinsella</taxon>
    </lineage>
</organism>
<dbReference type="GO" id="GO:0003677">
    <property type="term" value="F:DNA binding"/>
    <property type="evidence" value="ECO:0007669"/>
    <property type="project" value="UniProtKB-KW"/>
</dbReference>
<evidence type="ECO:0000256" key="4">
    <source>
        <dbReference type="ARBA" id="ARBA00023163"/>
    </source>
</evidence>
<dbReference type="PANTHER" id="PTHR30204">
    <property type="entry name" value="REDOX-CYCLING DRUG-SENSING TRANSCRIPTIONAL ACTIVATOR SOXR"/>
    <property type="match status" value="1"/>
</dbReference>
<name>A0A921LRE6_9ACTN</name>
<dbReference type="PANTHER" id="PTHR30204:SF90">
    <property type="entry name" value="HTH-TYPE TRANSCRIPTIONAL ACTIVATOR MTA"/>
    <property type="match status" value="1"/>
</dbReference>
<reference evidence="6" key="1">
    <citation type="journal article" date="2021" name="PeerJ">
        <title>Extensive microbial diversity within the chicken gut microbiome revealed by metagenomics and culture.</title>
        <authorList>
            <person name="Gilroy R."/>
            <person name="Ravi A."/>
            <person name="Getino M."/>
            <person name="Pursley I."/>
            <person name="Horton D.L."/>
            <person name="Alikhan N.F."/>
            <person name="Baker D."/>
            <person name="Gharbi K."/>
            <person name="Hall N."/>
            <person name="Watson M."/>
            <person name="Adriaenssens E.M."/>
            <person name="Foster-Nyarko E."/>
            <person name="Jarju S."/>
            <person name="Secka A."/>
            <person name="Antonio M."/>
            <person name="Oren A."/>
            <person name="Chaudhuri R.R."/>
            <person name="La Ragione R."/>
            <person name="Hildebrand F."/>
            <person name="Pallen M.J."/>
        </authorList>
    </citation>
    <scope>NUCLEOTIDE SEQUENCE</scope>
    <source>
        <strain evidence="6">ChiGjej2B2-7701</strain>
    </source>
</reference>
<dbReference type="SUPFAM" id="SSF89082">
    <property type="entry name" value="Antibiotic binding domain of TipA-like multidrug resistance regulators"/>
    <property type="match status" value="1"/>
</dbReference>
<dbReference type="Proteomes" id="UP000746751">
    <property type="component" value="Unassembled WGS sequence"/>
</dbReference>
<accession>A0A921LRE6</accession>
<keyword evidence="2" id="KW-0238">DNA-binding</keyword>
<protein>
    <submittedName>
        <fullName evidence="6">MerR family transcriptional regulator</fullName>
    </submittedName>
</protein>
<dbReference type="PROSITE" id="PS50937">
    <property type="entry name" value="HTH_MERR_2"/>
    <property type="match status" value="1"/>
</dbReference>
<dbReference type="Pfam" id="PF07739">
    <property type="entry name" value="TipAS"/>
    <property type="match status" value="1"/>
</dbReference>
<dbReference type="InterPro" id="IPR036244">
    <property type="entry name" value="TipA-like_antibiotic-bd"/>
</dbReference>
<dbReference type="InterPro" id="IPR012925">
    <property type="entry name" value="TipAS_dom"/>
</dbReference>
<keyword evidence="1" id="KW-0805">Transcription regulation</keyword>
<dbReference type="PRINTS" id="PR00040">
    <property type="entry name" value="HTHMERR"/>
</dbReference>
<comment type="caution">
    <text evidence="6">The sequence shown here is derived from an EMBL/GenBank/DDBJ whole genome shotgun (WGS) entry which is preliminary data.</text>
</comment>
<dbReference type="InterPro" id="IPR000551">
    <property type="entry name" value="MerR-type_HTH_dom"/>
</dbReference>
<evidence type="ECO:0000256" key="3">
    <source>
        <dbReference type="ARBA" id="ARBA00023159"/>
    </source>
</evidence>
<dbReference type="PROSITE" id="PS00552">
    <property type="entry name" value="HTH_MERR_1"/>
    <property type="match status" value="1"/>
</dbReference>
<dbReference type="AlphaFoldDB" id="A0A921LRE6"/>
<dbReference type="Gene3D" id="1.10.1660.10">
    <property type="match status" value="1"/>
</dbReference>
<feature type="domain" description="HTH merR-type" evidence="5">
    <location>
        <begin position="3"/>
        <end position="72"/>
    </location>
</feature>
<dbReference type="EMBL" id="DYVF01000041">
    <property type="protein sequence ID" value="HJG30925.1"/>
    <property type="molecule type" value="Genomic_DNA"/>
</dbReference>
<dbReference type="Pfam" id="PF00376">
    <property type="entry name" value="MerR"/>
    <property type="match status" value="1"/>
</dbReference>
<dbReference type="Gene3D" id="1.10.490.50">
    <property type="entry name" value="Antibiotic binding domain of TipA-like multidrug resistance regulators"/>
    <property type="match status" value="1"/>
</dbReference>
<evidence type="ECO:0000313" key="6">
    <source>
        <dbReference type="EMBL" id="HJG30925.1"/>
    </source>
</evidence>
<dbReference type="SUPFAM" id="SSF46955">
    <property type="entry name" value="Putative DNA-binding domain"/>
    <property type="match status" value="1"/>
</dbReference>
<evidence type="ECO:0000259" key="5">
    <source>
        <dbReference type="PROSITE" id="PS50937"/>
    </source>
</evidence>
<keyword evidence="4" id="KW-0804">Transcription</keyword>
<evidence type="ECO:0000256" key="2">
    <source>
        <dbReference type="ARBA" id="ARBA00023125"/>
    </source>
</evidence>
<keyword evidence="3" id="KW-0010">Activator</keyword>
<reference evidence="6" key="2">
    <citation type="submission" date="2021-09" db="EMBL/GenBank/DDBJ databases">
        <authorList>
            <person name="Gilroy R."/>
        </authorList>
    </citation>
    <scope>NUCLEOTIDE SEQUENCE</scope>
    <source>
        <strain evidence="6">ChiGjej2B2-7701</strain>
    </source>
</reference>
<sequence>MNEYRIGELARMAGITTRTLRFYEEAGLLAPSGRSERGYRLYCSADADRLQEILLLRRCGVAVRDIGPLLSTSPAERAELLARHLDRLRDEQCRLTRLIATVERTLATLEGAGSMTDIEKFEGFKRDLVDKNEERYGAEVRERFGDDTVDESNRKMLKMSKQEYADFRALEEQIRSELERAVDAEDDPAGETGERICSMHRTWLGYTWPVYSAEAHRGLAESYVADDRFRSYYDRRVEGCAAWLRDAIVAHAR</sequence>
<dbReference type="CDD" id="cd01106">
    <property type="entry name" value="HTH_TipAL-Mta"/>
    <property type="match status" value="1"/>
</dbReference>
<dbReference type="InterPro" id="IPR047057">
    <property type="entry name" value="MerR_fam"/>
</dbReference>
<evidence type="ECO:0000256" key="1">
    <source>
        <dbReference type="ARBA" id="ARBA00023015"/>
    </source>
</evidence>
<dbReference type="InterPro" id="IPR009061">
    <property type="entry name" value="DNA-bd_dom_put_sf"/>
</dbReference>
<dbReference type="GO" id="GO:0003700">
    <property type="term" value="F:DNA-binding transcription factor activity"/>
    <property type="evidence" value="ECO:0007669"/>
    <property type="project" value="InterPro"/>
</dbReference>
<gene>
    <name evidence="6" type="ORF">K8U80_05970</name>
</gene>